<organism evidence="2 3">
    <name type="scientific">Cohnella faecalis</name>
    <dbReference type="NCBI Taxonomy" id="2315694"/>
    <lineage>
        <taxon>Bacteria</taxon>
        <taxon>Bacillati</taxon>
        <taxon>Bacillota</taxon>
        <taxon>Bacilli</taxon>
        <taxon>Bacillales</taxon>
        <taxon>Paenibacillaceae</taxon>
        <taxon>Cohnella</taxon>
    </lineage>
</organism>
<accession>A0A398CG12</accession>
<dbReference type="SUPFAM" id="SSF100950">
    <property type="entry name" value="NagB/RpiA/CoA transferase-like"/>
    <property type="match status" value="1"/>
</dbReference>
<dbReference type="EMBL" id="QXJM01000046">
    <property type="protein sequence ID" value="RIE00862.1"/>
    <property type="molecule type" value="Genomic_DNA"/>
</dbReference>
<proteinExistence type="predicted"/>
<sequence>MAALRPFQHERLLSSFIWINARWRWMKNAESKAAADLVENGDSIILDSGSTTIEIAKQLVNHTKLTIITNDLYIASTVAFHPSTQVMVTGGMKRKT</sequence>
<evidence type="ECO:0000313" key="3">
    <source>
        <dbReference type="Proteomes" id="UP000266340"/>
    </source>
</evidence>
<comment type="caution">
    <text evidence="2">The sequence shown here is derived from an EMBL/GenBank/DDBJ whole genome shotgun (WGS) entry which is preliminary data.</text>
</comment>
<protein>
    <recommendedName>
        <fullName evidence="1">DeoR-like transcriptional repressor C-terminal sensor domain-containing protein</fullName>
    </recommendedName>
</protein>
<dbReference type="InterPro" id="IPR037171">
    <property type="entry name" value="NagB/RpiA_transferase-like"/>
</dbReference>
<keyword evidence="3" id="KW-1185">Reference proteome</keyword>
<gene>
    <name evidence="2" type="ORF">D3H35_26045</name>
</gene>
<reference evidence="2 3" key="1">
    <citation type="submission" date="2018-09" db="EMBL/GenBank/DDBJ databases">
        <title>Cohnella cavernae sp. nov., isolated from a karst cave.</title>
        <authorList>
            <person name="Zhu H."/>
        </authorList>
    </citation>
    <scope>NUCLEOTIDE SEQUENCE [LARGE SCALE GENOMIC DNA]</scope>
    <source>
        <strain evidence="2 3">K2E09-144</strain>
    </source>
</reference>
<dbReference type="Proteomes" id="UP000266340">
    <property type="component" value="Unassembled WGS sequence"/>
</dbReference>
<dbReference type="InterPro" id="IPR014036">
    <property type="entry name" value="DeoR-like_C"/>
</dbReference>
<evidence type="ECO:0000259" key="1">
    <source>
        <dbReference type="Pfam" id="PF00455"/>
    </source>
</evidence>
<evidence type="ECO:0000313" key="2">
    <source>
        <dbReference type="EMBL" id="RIE00862.1"/>
    </source>
</evidence>
<name>A0A398CG12_9BACL</name>
<feature type="domain" description="DeoR-like transcriptional repressor C-terminal sensor" evidence="1">
    <location>
        <begin position="28"/>
        <end position="94"/>
    </location>
</feature>
<dbReference type="AlphaFoldDB" id="A0A398CG12"/>
<dbReference type="Pfam" id="PF00455">
    <property type="entry name" value="DeoRC"/>
    <property type="match status" value="1"/>
</dbReference>